<dbReference type="SMART" id="SM00267">
    <property type="entry name" value="GGDEF"/>
    <property type="match status" value="1"/>
</dbReference>
<protein>
    <recommendedName>
        <fullName evidence="2">histidine kinase</fullName>
        <ecNumber evidence="2">2.7.13.3</ecNumber>
    </recommendedName>
</protein>
<evidence type="ECO:0000259" key="11">
    <source>
        <dbReference type="PROSITE" id="PS50887"/>
    </source>
</evidence>
<feature type="transmembrane region" description="Helical" evidence="9">
    <location>
        <begin position="133"/>
        <end position="155"/>
    </location>
</feature>
<evidence type="ECO:0000259" key="10">
    <source>
        <dbReference type="PROSITE" id="PS50109"/>
    </source>
</evidence>
<keyword evidence="7" id="KW-0067">ATP-binding</keyword>
<dbReference type="InterPro" id="IPR005467">
    <property type="entry name" value="His_kinase_dom"/>
</dbReference>
<dbReference type="PANTHER" id="PTHR43065">
    <property type="entry name" value="SENSOR HISTIDINE KINASE"/>
    <property type="match status" value="1"/>
</dbReference>
<keyword evidence="9" id="KW-1133">Transmembrane helix</keyword>
<dbReference type="Pfam" id="PF00990">
    <property type="entry name" value="GGDEF"/>
    <property type="match status" value="1"/>
</dbReference>
<keyword evidence="6" id="KW-0418">Kinase</keyword>
<comment type="catalytic activity">
    <reaction evidence="1">
        <text>ATP + protein L-histidine = ADP + protein N-phospho-L-histidine.</text>
        <dbReference type="EC" id="2.7.13.3"/>
    </reaction>
</comment>
<dbReference type="PROSITE" id="PS50109">
    <property type="entry name" value="HIS_KIN"/>
    <property type="match status" value="1"/>
</dbReference>
<gene>
    <name evidence="12" type="ORF">DL346_01600</name>
</gene>
<keyword evidence="9" id="KW-0812">Transmembrane</keyword>
<dbReference type="Gene3D" id="3.30.70.270">
    <property type="match status" value="1"/>
</dbReference>
<evidence type="ECO:0000256" key="5">
    <source>
        <dbReference type="ARBA" id="ARBA00022741"/>
    </source>
</evidence>
<dbReference type="AlphaFoldDB" id="A0A328U571"/>
<keyword evidence="8" id="KW-0902">Two-component regulatory system</keyword>
<dbReference type="GO" id="GO:0000155">
    <property type="term" value="F:phosphorelay sensor kinase activity"/>
    <property type="evidence" value="ECO:0007669"/>
    <property type="project" value="InterPro"/>
</dbReference>
<keyword evidence="3" id="KW-0597">Phosphoprotein</keyword>
<comment type="caution">
    <text evidence="12">The sequence shown here is derived from an EMBL/GenBank/DDBJ whole genome shotgun (WGS) entry which is preliminary data.</text>
</comment>
<dbReference type="InterPro" id="IPR003594">
    <property type="entry name" value="HATPase_dom"/>
</dbReference>
<evidence type="ECO:0000256" key="3">
    <source>
        <dbReference type="ARBA" id="ARBA00022553"/>
    </source>
</evidence>
<evidence type="ECO:0000256" key="4">
    <source>
        <dbReference type="ARBA" id="ARBA00022679"/>
    </source>
</evidence>
<feature type="domain" description="GGDEF" evidence="11">
    <location>
        <begin position="198"/>
        <end position="323"/>
    </location>
</feature>
<evidence type="ECO:0000256" key="9">
    <source>
        <dbReference type="SAM" id="Phobius"/>
    </source>
</evidence>
<dbReference type="Pfam" id="PF02518">
    <property type="entry name" value="HATPase_c"/>
    <property type="match status" value="1"/>
</dbReference>
<feature type="domain" description="Histidine kinase" evidence="10">
    <location>
        <begin position="335"/>
        <end position="540"/>
    </location>
</feature>
<feature type="transmembrane region" description="Helical" evidence="9">
    <location>
        <begin position="20"/>
        <end position="39"/>
    </location>
</feature>
<dbReference type="CDD" id="cd00082">
    <property type="entry name" value="HisKA"/>
    <property type="match status" value="1"/>
</dbReference>
<organism evidence="12 13">
    <name type="scientific">Paenibacillus montanisoli</name>
    <dbReference type="NCBI Taxonomy" id="2081970"/>
    <lineage>
        <taxon>Bacteria</taxon>
        <taxon>Bacillati</taxon>
        <taxon>Bacillota</taxon>
        <taxon>Bacilli</taxon>
        <taxon>Bacillales</taxon>
        <taxon>Paenibacillaceae</taxon>
        <taxon>Paenibacillus</taxon>
    </lineage>
</organism>
<dbReference type="InterPro" id="IPR029787">
    <property type="entry name" value="Nucleotide_cyclase"/>
</dbReference>
<keyword evidence="5" id="KW-0547">Nucleotide-binding</keyword>
<dbReference type="PANTHER" id="PTHR43065:SF10">
    <property type="entry name" value="PEROXIDE STRESS-ACTIVATED HISTIDINE KINASE MAK3"/>
    <property type="match status" value="1"/>
</dbReference>
<dbReference type="OrthoDB" id="9815750at2"/>
<dbReference type="Pfam" id="PF00512">
    <property type="entry name" value="HisKA"/>
    <property type="match status" value="1"/>
</dbReference>
<dbReference type="EMBL" id="QLUW01000001">
    <property type="protein sequence ID" value="RAP77222.1"/>
    <property type="molecule type" value="Genomic_DNA"/>
</dbReference>
<dbReference type="InterPro" id="IPR036890">
    <property type="entry name" value="HATPase_C_sf"/>
</dbReference>
<dbReference type="InterPro" id="IPR036097">
    <property type="entry name" value="HisK_dim/P_sf"/>
</dbReference>
<accession>A0A328U571</accession>
<feature type="transmembrane region" description="Helical" evidence="9">
    <location>
        <begin position="46"/>
        <end position="63"/>
    </location>
</feature>
<evidence type="ECO:0000256" key="8">
    <source>
        <dbReference type="ARBA" id="ARBA00023012"/>
    </source>
</evidence>
<dbReference type="Proteomes" id="UP000249260">
    <property type="component" value="Unassembled WGS sequence"/>
</dbReference>
<dbReference type="EC" id="2.7.13.3" evidence="2"/>
<evidence type="ECO:0000313" key="12">
    <source>
        <dbReference type="EMBL" id="RAP77222.1"/>
    </source>
</evidence>
<reference evidence="12 13" key="1">
    <citation type="submission" date="2018-06" db="EMBL/GenBank/DDBJ databases">
        <title>Paenibacillus montanisoli sp. nov., isolated from mountain area soil.</title>
        <authorList>
            <person name="Wu M."/>
        </authorList>
    </citation>
    <scope>NUCLEOTIDE SEQUENCE [LARGE SCALE GENOMIC DNA]</scope>
    <source>
        <strain evidence="12 13">RA17</strain>
    </source>
</reference>
<dbReference type="Gene3D" id="3.30.565.10">
    <property type="entry name" value="Histidine kinase-like ATPase, C-terminal domain"/>
    <property type="match status" value="1"/>
</dbReference>
<dbReference type="PROSITE" id="PS50887">
    <property type="entry name" value="GGDEF"/>
    <property type="match status" value="1"/>
</dbReference>
<feature type="transmembrane region" description="Helical" evidence="9">
    <location>
        <begin position="109"/>
        <end position="127"/>
    </location>
</feature>
<evidence type="ECO:0000256" key="7">
    <source>
        <dbReference type="ARBA" id="ARBA00022840"/>
    </source>
</evidence>
<dbReference type="GO" id="GO:0005524">
    <property type="term" value="F:ATP binding"/>
    <property type="evidence" value="ECO:0007669"/>
    <property type="project" value="UniProtKB-KW"/>
</dbReference>
<dbReference type="InterPro" id="IPR004358">
    <property type="entry name" value="Sig_transdc_His_kin-like_C"/>
</dbReference>
<proteinExistence type="predicted"/>
<sequence length="543" mass="62240">MLRTSNFWYKGDIEMANTVLFKILLPVLLAIISFSSIHLERTDHASLMVAAGIAVFVTINASQNNNKHIYIHIAMLVLFHWLSQLNWCLTIYIMLLIRQLTRSEELMRAILQTLLIMTLYSLVRFSYSVTNDYSLLVTLSDIASSLVIVALVWIIKSKELEKKSLEQKNDELVKIDVLTGLLNYHEFRKELSRMKERSEYCLIIMNCQDLRVVNFQHGYEQANNSLKEIAGQLVLRFGSAIISRYGGSEFAIAMEFSRSQTTEEHVKHVLDQIIEQSTHLDIIYAYALSNGRTINETIEDVEKQLFLQKKDVWMKRDEHFFRADKLKVIGELAAGMAHEIRNPLTTIKGFLQLAYQNEYKDIDRYHPMIMDEITRVSELTSEFLQFSKPNLSQMRTESIQACIERAVSIMWTEIERKGHHLSVDYPEHPLYVIVDKDKIVQVLVNLFKNSIDAMEDLGQIGIKVYGMDTQVFIELSDTGSGMSEDTREKLFEPFYTTKGHGTGLGLSISHKIIQDHGGQMEVTETSAAGTVFTIMLPVVSKTE</sequence>
<dbReference type="SUPFAM" id="SSF55874">
    <property type="entry name" value="ATPase domain of HSP90 chaperone/DNA topoisomerase II/histidine kinase"/>
    <property type="match status" value="1"/>
</dbReference>
<dbReference type="PRINTS" id="PR00344">
    <property type="entry name" value="BCTRLSENSOR"/>
</dbReference>
<keyword evidence="9" id="KW-0472">Membrane</keyword>
<dbReference type="SUPFAM" id="SSF55073">
    <property type="entry name" value="Nucleotide cyclase"/>
    <property type="match status" value="1"/>
</dbReference>
<dbReference type="InterPro" id="IPR000160">
    <property type="entry name" value="GGDEF_dom"/>
</dbReference>
<name>A0A328U571_9BACL</name>
<evidence type="ECO:0000256" key="6">
    <source>
        <dbReference type="ARBA" id="ARBA00022777"/>
    </source>
</evidence>
<keyword evidence="13" id="KW-1185">Reference proteome</keyword>
<dbReference type="InterPro" id="IPR003661">
    <property type="entry name" value="HisK_dim/P_dom"/>
</dbReference>
<dbReference type="SMART" id="SM00388">
    <property type="entry name" value="HisKA"/>
    <property type="match status" value="1"/>
</dbReference>
<feature type="transmembrane region" description="Helical" evidence="9">
    <location>
        <begin position="69"/>
        <end position="97"/>
    </location>
</feature>
<dbReference type="Gene3D" id="1.10.287.130">
    <property type="match status" value="1"/>
</dbReference>
<evidence type="ECO:0000313" key="13">
    <source>
        <dbReference type="Proteomes" id="UP000249260"/>
    </source>
</evidence>
<evidence type="ECO:0000256" key="2">
    <source>
        <dbReference type="ARBA" id="ARBA00012438"/>
    </source>
</evidence>
<dbReference type="SUPFAM" id="SSF47384">
    <property type="entry name" value="Homodimeric domain of signal transducing histidine kinase"/>
    <property type="match status" value="1"/>
</dbReference>
<evidence type="ECO:0000256" key="1">
    <source>
        <dbReference type="ARBA" id="ARBA00000085"/>
    </source>
</evidence>
<dbReference type="SMART" id="SM00387">
    <property type="entry name" value="HATPase_c"/>
    <property type="match status" value="1"/>
</dbReference>
<keyword evidence="4" id="KW-0808">Transferase</keyword>
<dbReference type="InterPro" id="IPR043128">
    <property type="entry name" value="Rev_trsase/Diguanyl_cyclase"/>
</dbReference>